<dbReference type="Proteomes" id="UP000799118">
    <property type="component" value="Unassembled WGS sequence"/>
</dbReference>
<accession>A0A6A4HYX3</accession>
<name>A0A6A4HYX3_9AGAR</name>
<keyword evidence="2" id="KW-1185">Reference proteome</keyword>
<proteinExistence type="predicted"/>
<dbReference type="AlphaFoldDB" id="A0A6A4HYX3"/>
<protein>
    <submittedName>
        <fullName evidence="1">Uncharacterized protein</fullName>
    </submittedName>
</protein>
<dbReference type="EMBL" id="ML769429">
    <property type="protein sequence ID" value="KAE9402983.1"/>
    <property type="molecule type" value="Genomic_DNA"/>
</dbReference>
<reference evidence="1" key="1">
    <citation type="journal article" date="2019" name="Environ. Microbiol.">
        <title>Fungal ecological strategies reflected in gene transcription - a case study of two litter decomposers.</title>
        <authorList>
            <person name="Barbi F."/>
            <person name="Kohler A."/>
            <person name="Barry K."/>
            <person name="Baskaran P."/>
            <person name="Daum C."/>
            <person name="Fauchery L."/>
            <person name="Ihrmark K."/>
            <person name="Kuo A."/>
            <person name="LaButti K."/>
            <person name="Lipzen A."/>
            <person name="Morin E."/>
            <person name="Grigoriev I.V."/>
            <person name="Henrissat B."/>
            <person name="Lindahl B."/>
            <person name="Martin F."/>
        </authorList>
    </citation>
    <scope>NUCLEOTIDE SEQUENCE</scope>
    <source>
        <strain evidence="1">JB14</strain>
    </source>
</reference>
<evidence type="ECO:0000313" key="1">
    <source>
        <dbReference type="EMBL" id="KAE9402983.1"/>
    </source>
</evidence>
<sequence>MGQSWKFISLDNAQRIGHGSMGKMGEFFWEENSIITLLIAPVVPASFLEDDTLDLSPKLDTSNELAPILTLPPELLLLITEYLISNYVDVLCLSLTCPIMWSATSRIRYLSLSTKPRRQSWAGSRLICLGGYAEDLPTGFITSSDLEQMDKKLGNPTVFEEDDGPTEPRDLALLYRASYAYFSAAERPTISRTSEKRDFWPEPKSNGDRWMLRNLSKKEFVIKNRLKGGMHGLIQALYTLISWSDDASISMQCEEEVSDAIICGPWAGDRIDVTLRSVHDSEKEGESWKDITVRVAGVVDGLSKSDYRGKFKFDEDD</sequence>
<organism evidence="1 2">
    <name type="scientific">Gymnopus androsaceus JB14</name>
    <dbReference type="NCBI Taxonomy" id="1447944"/>
    <lineage>
        <taxon>Eukaryota</taxon>
        <taxon>Fungi</taxon>
        <taxon>Dikarya</taxon>
        <taxon>Basidiomycota</taxon>
        <taxon>Agaricomycotina</taxon>
        <taxon>Agaricomycetes</taxon>
        <taxon>Agaricomycetidae</taxon>
        <taxon>Agaricales</taxon>
        <taxon>Marasmiineae</taxon>
        <taxon>Omphalotaceae</taxon>
        <taxon>Gymnopus</taxon>
    </lineage>
</organism>
<dbReference type="OrthoDB" id="2588098at2759"/>
<evidence type="ECO:0000313" key="2">
    <source>
        <dbReference type="Proteomes" id="UP000799118"/>
    </source>
</evidence>
<gene>
    <name evidence="1" type="ORF">BT96DRAFT_973929</name>
</gene>